<organism evidence="3 4">
    <name type="scientific">Alistipes intestinihominis</name>
    <dbReference type="NCBI Taxonomy" id="3133172"/>
    <lineage>
        <taxon>Bacteria</taxon>
        <taxon>Pseudomonadati</taxon>
        <taxon>Bacteroidota</taxon>
        <taxon>Bacteroidia</taxon>
        <taxon>Bacteroidales</taxon>
        <taxon>Rikenellaceae</taxon>
        <taxon>Alistipes</taxon>
    </lineage>
</organism>
<comment type="caution">
    <text evidence="3">The sequence shown here is derived from an EMBL/GenBank/DDBJ whole genome shotgun (WGS) entry which is preliminary data.</text>
</comment>
<dbReference type="Pfam" id="PF00589">
    <property type="entry name" value="Phage_integrase"/>
    <property type="match status" value="1"/>
</dbReference>
<sequence>MRQGTLKRDPFITFIPEQPTKKCRHLKAEEIDRLMKLCIENKSVRHTRNMFIFSTFTGLAYIDLKKLSDEHLSTDENGNTWIKIERSKTGTESNIRLLDIPKRIIERYRDERTDERIFHLPTLTCMCYHFRKLEKMCDIEHITFHMARHNFGTHITLSQGVPIETVSRMMGHSSITTTQLYAKITDEKLNEDGRLLSGRICGRYTLFEDRQMPVGIRRNQNFKLNEYVENENQSLKSTRL</sequence>
<name>A0ABV1GUE0_9BACT</name>
<protein>
    <submittedName>
        <fullName evidence="3">Site-specific integrase</fullName>
    </submittedName>
</protein>
<dbReference type="PANTHER" id="PTHR30349">
    <property type="entry name" value="PHAGE INTEGRASE-RELATED"/>
    <property type="match status" value="1"/>
</dbReference>
<dbReference type="InterPro" id="IPR050090">
    <property type="entry name" value="Tyrosine_recombinase_XerCD"/>
</dbReference>
<keyword evidence="4" id="KW-1185">Reference proteome</keyword>
<evidence type="ECO:0000256" key="1">
    <source>
        <dbReference type="ARBA" id="ARBA00023172"/>
    </source>
</evidence>
<dbReference type="Gene3D" id="1.10.443.10">
    <property type="entry name" value="Intergrase catalytic core"/>
    <property type="match status" value="1"/>
</dbReference>
<dbReference type="RefSeq" id="WP_349093796.1">
    <property type="nucleotide sequence ID" value="NZ_JBBMFL010000003.1"/>
</dbReference>
<dbReference type="InterPro" id="IPR011010">
    <property type="entry name" value="DNA_brk_join_enz"/>
</dbReference>
<dbReference type="Proteomes" id="UP001460202">
    <property type="component" value="Unassembled WGS sequence"/>
</dbReference>
<keyword evidence="1" id="KW-0233">DNA recombination</keyword>
<dbReference type="InterPro" id="IPR002104">
    <property type="entry name" value="Integrase_catalytic"/>
</dbReference>
<feature type="domain" description="Tyr recombinase" evidence="2">
    <location>
        <begin position="21"/>
        <end position="194"/>
    </location>
</feature>
<reference evidence="3 4" key="1">
    <citation type="submission" date="2024-03" db="EMBL/GenBank/DDBJ databases">
        <title>Human intestinal bacterial collection.</title>
        <authorList>
            <person name="Pauvert C."/>
            <person name="Hitch T.C.A."/>
            <person name="Clavel T."/>
        </authorList>
    </citation>
    <scope>NUCLEOTIDE SEQUENCE [LARGE SCALE GENOMIC DNA]</scope>
    <source>
        <strain evidence="3 4">CLA-KB-H122</strain>
    </source>
</reference>
<dbReference type="CDD" id="cd01185">
    <property type="entry name" value="INTN1_C_like"/>
    <property type="match status" value="1"/>
</dbReference>
<dbReference type="PROSITE" id="PS51898">
    <property type="entry name" value="TYR_RECOMBINASE"/>
    <property type="match status" value="1"/>
</dbReference>
<evidence type="ECO:0000259" key="2">
    <source>
        <dbReference type="PROSITE" id="PS51898"/>
    </source>
</evidence>
<accession>A0ABV1GUE0</accession>
<dbReference type="EMBL" id="JBBMFL010000003">
    <property type="protein sequence ID" value="MEQ2544012.1"/>
    <property type="molecule type" value="Genomic_DNA"/>
</dbReference>
<evidence type="ECO:0000313" key="4">
    <source>
        <dbReference type="Proteomes" id="UP001460202"/>
    </source>
</evidence>
<gene>
    <name evidence="3" type="ORF">WMO46_03480</name>
</gene>
<proteinExistence type="predicted"/>
<dbReference type="InterPro" id="IPR013762">
    <property type="entry name" value="Integrase-like_cat_sf"/>
</dbReference>
<dbReference type="SUPFAM" id="SSF56349">
    <property type="entry name" value="DNA breaking-rejoining enzymes"/>
    <property type="match status" value="1"/>
</dbReference>
<evidence type="ECO:0000313" key="3">
    <source>
        <dbReference type="EMBL" id="MEQ2544012.1"/>
    </source>
</evidence>
<dbReference type="PANTHER" id="PTHR30349:SF64">
    <property type="entry name" value="PROPHAGE INTEGRASE INTD-RELATED"/>
    <property type="match status" value="1"/>
</dbReference>